<evidence type="ECO:0000256" key="4">
    <source>
        <dbReference type="HAMAP-Rule" id="MF_01113"/>
    </source>
</evidence>
<organism evidence="7 8">
    <name type="scientific">Pauljensenia hongkongensis</name>
    <dbReference type="NCBI Taxonomy" id="178339"/>
    <lineage>
        <taxon>Bacteria</taxon>
        <taxon>Bacillati</taxon>
        <taxon>Actinomycetota</taxon>
        <taxon>Actinomycetes</taxon>
        <taxon>Actinomycetales</taxon>
        <taxon>Actinomycetaceae</taxon>
        <taxon>Pauljensenia</taxon>
    </lineage>
</organism>
<proteinExistence type="inferred from homology"/>
<dbReference type="CDD" id="cd03586">
    <property type="entry name" value="PolY_Pol_IV_kappa"/>
    <property type="match status" value="1"/>
</dbReference>
<dbReference type="SUPFAM" id="SSF56672">
    <property type="entry name" value="DNA/RNA polymerases"/>
    <property type="match status" value="1"/>
</dbReference>
<dbReference type="Proteomes" id="UP000095214">
    <property type="component" value="Chromosome"/>
</dbReference>
<dbReference type="NCBIfam" id="NF002677">
    <property type="entry name" value="PRK02406.1"/>
    <property type="match status" value="1"/>
</dbReference>
<keyword evidence="4" id="KW-0808">Transferase</keyword>
<feature type="site" description="Substrate discrimination" evidence="4">
    <location>
        <position position="32"/>
    </location>
</feature>
<comment type="catalytic activity">
    <reaction evidence="3 4">
        <text>DNA(n) + a 2'-deoxyribonucleoside 5'-triphosphate = DNA(n+1) + diphosphate</text>
        <dbReference type="Rhea" id="RHEA:22508"/>
        <dbReference type="Rhea" id="RHEA-COMP:17339"/>
        <dbReference type="Rhea" id="RHEA-COMP:17340"/>
        <dbReference type="ChEBI" id="CHEBI:33019"/>
        <dbReference type="ChEBI" id="CHEBI:61560"/>
        <dbReference type="ChEBI" id="CHEBI:173112"/>
        <dbReference type="EC" id="2.7.7.7"/>
    </reaction>
</comment>
<keyword evidence="4" id="KW-0239">DNA-directed DNA polymerase</keyword>
<comment type="similarity">
    <text evidence="1 4">Belongs to the DNA polymerase type-Y family.</text>
</comment>
<feature type="active site" evidence="4">
    <location>
        <position position="122"/>
    </location>
</feature>
<dbReference type="InterPro" id="IPR017961">
    <property type="entry name" value="DNA_pol_Y-fam_little_finger"/>
</dbReference>
<dbReference type="GO" id="GO:0009432">
    <property type="term" value="P:SOS response"/>
    <property type="evidence" value="ECO:0007669"/>
    <property type="project" value="TreeGrafter"/>
</dbReference>
<evidence type="ECO:0000313" key="7">
    <source>
        <dbReference type="EMBL" id="AOS46793.1"/>
    </source>
</evidence>
<evidence type="ECO:0000313" key="8">
    <source>
        <dbReference type="Proteomes" id="UP000095214"/>
    </source>
</evidence>
<dbReference type="PANTHER" id="PTHR11076">
    <property type="entry name" value="DNA REPAIR POLYMERASE UMUC / TRANSFERASE FAMILY MEMBER"/>
    <property type="match status" value="1"/>
</dbReference>
<comment type="cofactor">
    <cofactor evidence="4">
        <name>Mg(2+)</name>
        <dbReference type="ChEBI" id="CHEBI:18420"/>
    </cofactor>
    <text evidence="4">Binds 2 magnesium ions per subunit.</text>
</comment>
<keyword evidence="4" id="KW-0515">Mutator protein</keyword>
<keyword evidence="4" id="KW-0238">DNA-binding</keyword>
<dbReference type="InterPro" id="IPR050116">
    <property type="entry name" value="DNA_polymerase-Y"/>
</dbReference>
<dbReference type="PANTHER" id="PTHR11076:SF33">
    <property type="entry name" value="DNA POLYMERASE KAPPA"/>
    <property type="match status" value="1"/>
</dbReference>
<dbReference type="GO" id="GO:0005829">
    <property type="term" value="C:cytosol"/>
    <property type="evidence" value="ECO:0007669"/>
    <property type="project" value="TreeGrafter"/>
</dbReference>
<accession>A0A1D8B0Z6</accession>
<feature type="compositionally biased region" description="Polar residues" evidence="5">
    <location>
        <begin position="401"/>
        <end position="416"/>
    </location>
</feature>
<dbReference type="SUPFAM" id="SSF100879">
    <property type="entry name" value="Lesion bypass DNA polymerase (Y-family), little finger domain"/>
    <property type="match status" value="1"/>
</dbReference>
<dbReference type="InterPro" id="IPR043128">
    <property type="entry name" value="Rev_trsase/Diguanyl_cyclase"/>
</dbReference>
<feature type="domain" description="UmuC" evidence="6">
    <location>
        <begin position="23"/>
        <end position="203"/>
    </location>
</feature>
<feature type="binding site" evidence="4">
    <location>
        <position position="27"/>
    </location>
    <ligand>
        <name>Mg(2+)</name>
        <dbReference type="ChEBI" id="CHEBI:18420"/>
    </ligand>
</feature>
<dbReference type="AlphaFoldDB" id="A0A1D8B0Z6"/>
<keyword evidence="4" id="KW-0479">Metal-binding</keyword>
<comment type="function">
    <text evidence="2 4">Poorly processive, error-prone DNA polymerase involved in untargeted mutagenesis. Copies undamaged DNA at stalled replication forks, which arise in vivo from mismatched or misaligned primer ends. These misaligned primers can be extended by PolIV. Exhibits no 3'-5' exonuclease (proofreading) activity. May be involved in translesional synthesis, in conjunction with the beta clamp from PolIII.</text>
</comment>
<dbReference type="Gene3D" id="1.10.150.20">
    <property type="entry name" value="5' to 3' exonuclease, C-terminal subdomain"/>
    <property type="match status" value="1"/>
</dbReference>
<dbReference type="KEGG" id="phon:BH719_02005"/>
<dbReference type="GO" id="GO:0000287">
    <property type="term" value="F:magnesium ion binding"/>
    <property type="evidence" value="ECO:0007669"/>
    <property type="project" value="UniProtKB-UniRule"/>
</dbReference>
<keyword evidence="4" id="KW-0963">Cytoplasm</keyword>
<evidence type="ECO:0000256" key="2">
    <source>
        <dbReference type="ARBA" id="ARBA00025589"/>
    </source>
</evidence>
<dbReference type="InterPro" id="IPR001126">
    <property type="entry name" value="UmuC"/>
</dbReference>
<dbReference type="HAMAP" id="MF_01113">
    <property type="entry name" value="DNApol_IV"/>
    <property type="match status" value="1"/>
</dbReference>
<dbReference type="RefSeq" id="WP_009743064.1">
    <property type="nucleotide sequence ID" value="NZ_CP017298.1"/>
</dbReference>
<protein>
    <recommendedName>
        <fullName evidence="4">DNA polymerase IV</fullName>
        <shortName evidence="4">Pol IV</shortName>
        <ecNumber evidence="4">2.7.7.7</ecNumber>
    </recommendedName>
</protein>
<dbReference type="GO" id="GO:0006261">
    <property type="term" value="P:DNA-templated DNA replication"/>
    <property type="evidence" value="ECO:0007669"/>
    <property type="project" value="UniProtKB-UniRule"/>
</dbReference>
<dbReference type="GO" id="GO:0006281">
    <property type="term" value="P:DNA repair"/>
    <property type="evidence" value="ECO:0007669"/>
    <property type="project" value="UniProtKB-UniRule"/>
</dbReference>
<evidence type="ECO:0000256" key="1">
    <source>
        <dbReference type="ARBA" id="ARBA00010945"/>
    </source>
</evidence>
<dbReference type="PROSITE" id="PS50173">
    <property type="entry name" value="UMUC"/>
    <property type="match status" value="1"/>
</dbReference>
<dbReference type="EMBL" id="CP017298">
    <property type="protein sequence ID" value="AOS46793.1"/>
    <property type="molecule type" value="Genomic_DNA"/>
</dbReference>
<keyword evidence="4" id="KW-0548">Nucleotidyltransferase</keyword>
<reference evidence="7 8" key="1">
    <citation type="submission" date="2016-09" db="EMBL/GenBank/DDBJ databases">
        <title>Complete genome sequence of Actinomyces hongkongensis HKU8.</title>
        <authorList>
            <person name="Gao Y.-X."/>
            <person name="Zhou Y.-Y."/>
            <person name="Xie Y."/>
            <person name="Wang M."/>
            <person name="Wang S.-J."/>
            <person name="Shen S.-G."/>
        </authorList>
    </citation>
    <scope>NUCLEOTIDE SEQUENCE [LARGE SCALE GENOMIC DNA]</scope>
    <source>
        <strain evidence="7 8">HKU8</strain>
    </source>
</reference>
<keyword evidence="4" id="KW-0234">DNA repair</keyword>
<feature type="region of interest" description="Disordered" evidence="5">
    <location>
        <begin position="388"/>
        <end position="416"/>
    </location>
</feature>
<keyword evidence="4" id="KW-0460">Magnesium</keyword>
<dbReference type="GO" id="GO:0042276">
    <property type="term" value="P:error-prone translesion synthesis"/>
    <property type="evidence" value="ECO:0007669"/>
    <property type="project" value="TreeGrafter"/>
</dbReference>
<dbReference type="Pfam" id="PF00817">
    <property type="entry name" value="IMS"/>
    <property type="match status" value="1"/>
</dbReference>
<dbReference type="Gene3D" id="3.30.70.270">
    <property type="match status" value="1"/>
</dbReference>
<evidence type="ECO:0000259" key="6">
    <source>
        <dbReference type="PROSITE" id="PS50173"/>
    </source>
</evidence>
<keyword evidence="8" id="KW-1185">Reference proteome</keyword>
<dbReference type="EC" id="2.7.7.7" evidence="4"/>
<dbReference type="InterPro" id="IPR036775">
    <property type="entry name" value="DNA_pol_Y-fam_lit_finger_sf"/>
</dbReference>
<dbReference type="InterPro" id="IPR043502">
    <property type="entry name" value="DNA/RNA_pol_sf"/>
</dbReference>
<sequence>MSNAPRDTRGARWWGDDDSAAPILHVDMDSFFAQVELRENPSLAGAPLIVGGHGNRGVVTSATYGARARGVRAGMPIGRARALCPAANVVPGRHGLYRRYSQAVMGVLSSITPVVEQVSIDEAFLDVSGARRRLGPPVAIAQRIRAEIRGRVGLPASVGIAATKSVAKIASSNAKPDGLLLVPEAATVDFLRGLPVGALWGVGGKTGAVLQREGIDTVGQLADLPLARLARLVGTASAHHLHDLAWGIDTRRVGGGGEEKSVSTERTFDDNVHDRVGIERFIVAASHDCARRLRAADMVGWGVAIKMRDGAFHTITRSTALAAPTDVGREIAQAAGALFARLPIPSGGVRLFGVRVDRLQARSSGVATPLDGDDRPAKSERAMDRIREKYGDASLRPATLLESTGQTGSSPGAETH</sequence>
<comment type="subcellular location">
    <subcellularLocation>
        <location evidence="4">Cytoplasm</location>
    </subcellularLocation>
</comment>
<dbReference type="OrthoDB" id="9808813at2"/>
<evidence type="ECO:0000256" key="3">
    <source>
        <dbReference type="ARBA" id="ARBA00049244"/>
    </source>
</evidence>
<gene>
    <name evidence="4" type="primary">dinB</name>
    <name evidence="7" type="ORF">BH719_02005</name>
</gene>
<evidence type="ECO:0000256" key="5">
    <source>
        <dbReference type="SAM" id="MobiDB-lite"/>
    </source>
</evidence>
<comment type="subunit">
    <text evidence="4">Monomer.</text>
</comment>
<keyword evidence="4" id="KW-0235">DNA replication</keyword>
<name>A0A1D8B0Z6_9ACTO</name>
<dbReference type="Pfam" id="PF11799">
    <property type="entry name" value="IMS_C"/>
    <property type="match status" value="1"/>
</dbReference>
<keyword evidence="4" id="KW-0227">DNA damage</keyword>
<dbReference type="Gene3D" id="3.30.1490.100">
    <property type="entry name" value="DNA polymerase, Y-family, little finger domain"/>
    <property type="match status" value="1"/>
</dbReference>
<dbReference type="GO" id="GO:0003684">
    <property type="term" value="F:damaged DNA binding"/>
    <property type="evidence" value="ECO:0007669"/>
    <property type="project" value="InterPro"/>
</dbReference>
<dbReference type="GO" id="GO:0003887">
    <property type="term" value="F:DNA-directed DNA polymerase activity"/>
    <property type="evidence" value="ECO:0007669"/>
    <property type="project" value="UniProtKB-UniRule"/>
</dbReference>
<dbReference type="STRING" id="178339.BH719_02005"/>
<dbReference type="Gene3D" id="3.40.1170.60">
    <property type="match status" value="1"/>
</dbReference>
<feature type="binding site" evidence="4">
    <location>
        <position position="121"/>
    </location>
    <ligand>
        <name>Mg(2+)</name>
        <dbReference type="ChEBI" id="CHEBI:18420"/>
    </ligand>
</feature>
<dbReference type="InterPro" id="IPR022880">
    <property type="entry name" value="DNApol_IV"/>
</dbReference>